<reference evidence="2" key="1">
    <citation type="submission" date="2017-02" db="EMBL/GenBank/DDBJ databases">
        <authorList>
            <person name="Dridi B."/>
        </authorList>
    </citation>
    <scope>NUCLEOTIDE SEQUENCE [LARGE SCALE GENOMIC DNA]</scope>
    <source>
        <strain evidence="2">B Co 03.10</strain>
    </source>
</reference>
<protein>
    <submittedName>
        <fullName evidence="1">Uncharacterized protein</fullName>
    </submittedName>
</protein>
<dbReference type="EMBL" id="FWFF01000003">
    <property type="protein sequence ID" value="SLM92238.1"/>
    <property type="molecule type" value="Genomic_DNA"/>
</dbReference>
<dbReference type="Proteomes" id="UP000196581">
    <property type="component" value="Unassembled WGS sequence"/>
</dbReference>
<evidence type="ECO:0000313" key="2">
    <source>
        <dbReference type="Proteomes" id="UP000196581"/>
    </source>
</evidence>
<sequence>MSSSEDLVDANMGMSVLTAMATDETLAVDDGDLFDVLSEEVLNKVSSNAYAPPVRAGDGGES</sequence>
<evidence type="ECO:0000313" key="1">
    <source>
        <dbReference type="EMBL" id="SLM92238.1"/>
    </source>
</evidence>
<accession>A0A1X6X1C5</accession>
<proteinExistence type="predicted"/>
<dbReference type="AlphaFoldDB" id="A0A1X6X1C5"/>
<dbReference type="RefSeq" id="WP_087004545.1">
    <property type="nucleotide sequence ID" value="NZ_FWFF01000003.1"/>
</dbReference>
<name>A0A1X6X1C5_9MICO</name>
<organism evidence="1 2">
    <name type="scientific">Brevibacterium yomogidense</name>
    <dbReference type="NCBI Taxonomy" id="946573"/>
    <lineage>
        <taxon>Bacteria</taxon>
        <taxon>Bacillati</taxon>
        <taxon>Actinomycetota</taxon>
        <taxon>Actinomycetes</taxon>
        <taxon>Micrococcales</taxon>
        <taxon>Brevibacteriaceae</taxon>
        <taxon>Brevibacterium</taxon>
    </lineage>
</organism>
<keyword evidence="2" id="KW-1185">Reference proteome</keyword>
<gene>
    <name evidence="1" type="ORF">FM105_03020</name>
</gene>